<dbReference type="Pfam" id="PF00425">
    <property type="entry name" value="Chorismate_bind"/>
    <property type="match status" value="1"/>
</dbReference>
<dbReference type="NCBIfam" id="TIGR00553">
    <property type="entry name" value="pabB"/>
    <property type="match status" value="1"/>
</dbReference>
<sequence>MLRIVLGGMPGMCGVNRSGEEPRVQFGKKEMGMSANIKTGVLRLRNAPSIIMDFNHERLIFESPLQVWQTCKIEEVRGIFEDVQAAIDRQLYIVGYVAYECAPAFQEHQSVCEPDADFPLVWFASYSKPVEQAILGEAEADQKNARMAADYCISDWQADKDQENYEQDIRTIHEAIAWGKTYQVNYTTRLRAGFTGDDLAYYEQLREAQHGAYSAYLNLGCYRILSVSPELFFQWDGDAIRTKPMKGTASKTESREALRQSLKNRAENLMIVDLLRNDMSRIARKGTVRVPKLFEIEEYPTLYQMTSTVEAKTKPGTTLFDVFQAMFPCGSITGAPKISTMNIIRSLEREPRHIYCGTIGLIQPGKGMTFNVAIRTVLVDSDKEQAVYGAGGGITWDSNAGDEYEELLTKSKILTYREQTNRRQHSSSANK</sequence>
<dbReference type="Gene3D" id="3.60.120.10">
    <property type="entry name" value="Anthranilate synthase"/>
    <property type="match status" value="1"/>
</dbReference>
<dbReference type="PANTHER" id="PTHR11236">
    <property type="entry name" value="AMINOBENZOATE/ANTHRANILATE SYNTHASE"/>
    <property type="match status" value="1"/>
</dbReference>
<dbReference type="GO" id="GO:0046820">
    <property type="term" value="F:4-amino-4-deoxychorismate synthase activity"/>
    <property type="evidence" value="ECO:0007669"/>
    <property type="project" value="UniProtKB-EC"/>
</dbReference>
<reference evidence="2 3" key="1">
    <citation type="journal article" date="2019" name="Microorganisms">
        <title>Paenibacillus lutrae sp. nov., A Chitinolytic Species Isolated from A River Otter in Castril Natural Park, Granada, Spain.</title>
        <authorList>
            <person name="Rodriguez M."/>
            <person name="Reina J.C."/>
            <person name="Bejar V."/>
            <person name="Llamas I."/>
        </authorList>
    </citation>
    <scope>NUCLEOTIDE SEQUENCE [LARGE SCALE GENOMIC DNA]</scope>
    <source>
        <strain evidence="2 3">N10</strain>
    </source>
</reference>
<dbReference type="EMBL" id="RHLK01000002">
    <property type="protein sequence ID" value="MVO98662.1"/>
    <property type="molecule type" value="Genomic_DNA"/>
</dbReference>
<dbReference type="InterPro" id="IPR005802">
    <property type="entry name" value="ADC_synth_comp_1"/>
</dbReference>
<gene>
    <name evidence="2" type="primary">pabB</name>
    <name evidence="2" type="ORF">EDM21_03855</name>
</gene>
<keyword evidence="2" id="KW-0032">Aminotransferase</keyword>
<dbReference type="AlphaFoldDB" id="A0A7X3FFD5"/>
<dbReference type="InterPro" id="IPR015890">
    <property type="entry name" value="Chorismate_C"/>
</dbReference>
<comment type="caution">
    <text evidence="2">The sequence shown here is derived from an EMBL/GenBank/DDBJ whole genome shotgun (WGS) entry which is preliminary data.</text>
</comment>
<accession>A0A7X3FFD5</accession>
<keyword evidence="3" id="KW-1185">Reference proteome</keyword>
<feature type="domain" description="Chorismate-utilising enzyme C-terminal" evidence="1">
    <location>
        <begin position="162"/>
        <end position="410"/>
    </location>
</feature>
<name>A0A7X3FFD5_9BACL</name>
<evidence type="ECO:0000313" key="2">
    <source>
        <dbReference type="EMBL" id="MVO98662.1"/>
    </source>
</evidence>
<dbReference type="EC" id="2.6.1.85" evidence="2"/>
<organism evidence="2 3">
    <name type="scientific">Paenibacillus lutrae</name>
    <dbReference type="NCBI Taxonomy" id="2078573"/>
    <lineage>
        <taxon>Bacteria</taxon>
        <taxon>Bacillati</taxon>
        <taxon>Bacillota</taxon>
        <taxon>Bacilli</taxon>
        <taxon>Bacillales</taxon>
        <taxon>Paenibacillaceae</taxon>
        <taxon>Paenibacillus</taxon>
    </lineage>
</organism>
<evidence type="ECO:0000259" key="1">
    <source>
        <dbReference type="Pfam" id="PF00425"/>
    </source>
</evidence>
<dbReference type="Proteomes" id="UP000490800">
    <property type="component" value="Unassembled WGS sequence"/>
</dbReference>
<proteinExistence type="predicted"/>
<dbReference type="InterPro" id="IPR005801">
    <property type="entry name" value="ADC_synthase"/>
</dbReference>
<dbReference type="InterPro" id="IPR019999">
    <property type="entry name" value="Anth_synth_I-like"/>
</dbReference>
<dbReference type="GO" id="GO:0000162">
    <property type="term" value="P:L-tryptophan biosynthetic process"/>
    <property type="evidence" value="ECO:0007669"/>
    <property type="project" value="TreeGrafter"/>
</dbReference>
<protein>
    <submittedName>
        <fullName evidence="2">Aminodeoxychorismate synthase component I</fullName>
        <ecNumber evidence="2">2.6.1.85</ecNumber>
    </submittedName>
</protein>
<dbReference type="PANTHER" id="PTHR11236:SF50">
    <property type="entry name" value="AMINODEOXYCHORISMATE SYNTHASE COMPONENT 1"/>
    <property type="match status" value="1"/>
</dbReference>
<keyword evidence="2" id="KW-0808">Transferase</keyword>
<dbReference type="SUPFAM" id="SSF56322">
    <property type="entry name" value="ADC synthase"/>
    <property type="match status" value="1"/>
</dbReference>
<dbReference type="PRINTS" id="PR00095">
    <property type="entry name" value="ANTSNTHASEI"/>
</dbReference>
<evidence type="ECO:0000313" key="3">
    <source>
        <dbReference type="Proteomes" id="UP000490800"/>
    </source>
</evidence>
<dbReference type="GO" id="GO:0009396">
    <property type="term" value="P:folic acid-containing compound biosynthetic process"/>
    <property type="evidence" value="ECO:0007669"/>
    <property type="project" value="InterPro"/>
</dbReference>